<reference evidence="3" key="1">
    <citation type="submission" date="2016-11" db="UniProtKB">
        <authorList>
            <consortium name="WormBaseParasite"/>
        </authorList>
    </citation>
    <scope>IDENTIFICATION</scope>
</reference>
<keyword evidence="2" id="KW-1185">Reference proteome</keyword>
<organism evidence="2 3">
    <name type="scientific">Heterorhabditis bacteriophora</name>
    <name type="common">Entomopathogenic nematode worm</name>
    <dbReference type="NCBI Taxonomy" id="37862"/>
    <lineage>
        <taxon>Eukaryota</taxon>
        <taxon>Metazoa</taxon>
        <taxon>Ecdysozoa</taxon>
        <taxon>Nematoda</taxon>
        <taxon>Chromadorea</taxon>
        <taxon>Rhabditida</taxon>
        <taxon>Rhabditina</taxon>
        <taxon>Rhabditomorpha</taxon>
        <taxon>Strongyloidea</taxon>
        <taxon>Heterorhabditidae</taxon>
        <taxon>Heterorhabditis</taxon>
    </lineage>
</organism>
<dbReference type="WBParaSite" id="Hba_20441">
    <property type="protein sequence ID" value="Hba_20441"/>
    <property type="gene ID" value="Hba_20441"/>
</dbReference>
<evidence type="ECO:0000313" key="2">
    <source>
        <dbReference type="Proteomes" id="UP000095283"/>
    </source>
</evidence>
<evidence type="ECO:0000313" key="3">
    <source>
        <dbReference type="WBParaSite" id="Hba_20441"/>
    </source>
</evidence>
<sequence length="66" mass="7648">MRFLALCVIILLVIYSVITKPIQTKVAREKRAVSDKRQPKTRSSYIRFGKRADPNADLLYLDQLIL</sequence>
<feature type="chain" id="PRO_5009311380" evidence="1">
    <location>
        <begin position="20"/>
        <end position="66"/>
    </location>
</feature>
<dbReference type="AlphaFoldDB" id="A0A1I7XSH4"/>
<accession>A0A1I7XSH4</accession>
<feature type="signal peptide" evidence="1">
    <location>
        <begin position="1"/>
        <end position="19"/>
    </location>
</feature>
<proteinExistence type="predicted"/>
<protein>
    <submittedName>
        <fullName evidence="3">Venom peptide</fullName>
    </submittedName>
</protein>
<dbReference type="Proteomes" id="UP000095283">
    <property type="component" value="Unplaced"/>
</dbReference>
<name>A0A1I7XSH4_HETBA</name>
<evidence type="ECO:0000256" key="1">
    <source>
        <dbReference type="SAM" id="SignalP"/>
    </source>
</evidence>
<keyword evidence="1" id="KW-0732">Signal</keyword>